<dbReference type="PANTHER" id="PTHR30472:SF37">
    <property type="entry name" value="FE(3+) DICITRATE TRANSPORT SYSTEM PERMEASE PROTEIN FECD-RELATED"/>
    <property type="match status" value="1"/>
</dbReference>
<accession>A0A291E1M8</accession>
<evidence type="ECO:0000313" key="11">
    <source>
        <dbReference type="Proteomes" id="UP000217979"/>
    </source>
</evidence>
<dbReference type="NCBIfam" id="NF007866">
    <property type="entry name" value="PRK10577.1-2"/>
    <property type="match status" value="1"/>
</dbReference>
<dbReference type="EMBL" id="UAVU01000003">
    <property type="protein sequence ID" value="SQA97174.1"/>
    <property type="molecule type" value="Genomic_DNA"/>
</dbReference>
<name>A0A291E1M8_9ENTR</name>
<dbReference type="AlphaFoldDB" id="A0A291E1M8"/>
<keyword evidence="7 8" id="KW-0472">Membrane</keyword>
<evidence type="ECO:0000256" key="5">
    <source>
        <dbReference type="ARBA" id="ARBA00022692"/>
    </source>
</evidence>
<feature type="transmembrane region" description="Helical" evidence="8">
    <location>
        <begin position="348"/>
        <end position="369"/>
    </location>
</feature>
<feature type="transmembrane region" description="Helical" evidence="8">
    <location>
        <begin position="425"/>
        <end position="443"/>
    </location>
</feature>
<feature type="transmembrane region" description="Helical" evidence="8">
    <location>
        <begin position="248"/>
        <end position="267"/>
    </location>
</feature>
<protein>
    <submittedName>
        <fullName evidence="9">Fe(3+)-hydroxamate ABC transporter permease FhuB</fullName>
    </submittedName>
    <submittedName>
        <fullName evidence="10">Iron(III)-hydroxamate import system permease protein fhuB</fullName>
    </submittedName>
</protein>
<evidence type="ECO:0000256" key="2">
    <source>
        <dbReference type="ARBA" id="ARBA00007935"/>
    </source>
</evidence>
<feature type="transmembrane region" description="Helical" evidence="8">
    <location>
        <begin position="223"/>
        <end position="242"/>
    </location>
</feature>
<dbReference type="STRING" id="158822.LH23_09860"/>
<feature type="transmembrane region" description="Helical" evidence="8">
    <location>
        <begin position="449"/>
        <end position="468"/>
    </location>
</feature>
<feature type="transmembrane region" description="Helical" evidence="8">
    <location>
        <begin position="151"/>
        <end position="170"/>
    </location>
</feature>
<feature type="transmembrane region" description="Helical" evidence="8">
    <location>
        <begin position="307"/>
        <end position="327"/>
    </location>
</feature>
<feature type="transmembrane region" description="Helical" evidence="8">
    <location>
        <begin position="519"/>
        <end position="538"/>
    </location>
</feature>
<evidence type="ECO:0000256" key="1">
    <source>
        <dbReference type="ARBA" id="ARBA00004651"/>
    </source>
</evidence>
<comment type="similarity">
    <text evidence="2">Belongs to the binding-protein-dependent transport system permease family. FecCD subfamily.</text>
</comment>
<evidence type="ECO:0000313" key="9">
    <source>
        <dbReference type="EMBL" id="ATF93974.1"/>
    </source>
</evidence>
<evidence type="ECO:0000256" key="6">
    <source>
        <dbReference type="ARBA" id="ARBA00022989"/>
    </source>
</evidence>
<dbReference type="CDD" id="cd06550">
    <property type="entry name" value="TM_ABC_iron-siderophores_like"/>
    <property type="match status" value="2"/>
</dbReference>
<comment type="subcellular location">
    <subcellularLocation>
        <location evidence="1">Cell membrane</location>
        <topology evidence="1">Multi-pass membrane protein</topology>
    </subcellularLocation>
</comment>
<gene>
    <name evidence="10" type="primary">fhuB_1</name>
    <name evidence="9" type="ORF">CO704_18615</name>
    <name evidence="10" type="ORF">NCTC12120_00991</name>
</gene>
<dbReference type="SUPFAM" id="SSF81345">
    <property type="entry name" value="ABC transporter involved in vitamin B12 uptake, BtuC"/>
    <property type="match status" value="2"/>
</dbReference>
<evidence type="ECO:0000256" key="7">
    <source>
        <dbReference type="ARBA" id="ARBA00023136"/>
    </source>
</evidence>
<dbReference type="GO" id="GO:0033214">
    <property type="term" value="P:siderophore-iron import into cell"/>
    <property type="evidence" value="ECO:0007669"/>
    <property type="project" value="TreeGrafter"/>
</dbReference>
<evidence type="ECO:0000313" key="12">
    <source>
        <dbReference type="Proteomes" id="UP000251197"/>
    </source>
</evidence>
<sequence>MAETGKTTASWLLIAALWAASLIMALQSVAQHGGLVQGLSVLFSSQMPNAQAVILHSMWFPQQVMAWLGGAGLALCGWLMQRALRNPLAEPITLGMTSGATLALGVASMWFPATLLTARTGVVITGEVAALLLVLLLSWRQRLSPLVMIQAGMLVNLWCGSLTMIMAVINDRFLLSVLMWGGGSLAQQDWGGVTTILPWLGLCLLALLLLLRPLALLRLPEAMVNSLGASPLLIRSAAMALALVMSALIINSVGVIGFIGLAAPHLARLGGARTTRQMLCHSLLIGAGLLWFTDLCVSRITLLDGQLLPVGMLTALTGGPLLILLAGKARHQVQDTTPSAYEGEACGVRFPAGTAFVLLLVAIVLSLFVGQGLHGWHWTTLAEQHALLPMRLPRLLAALSAGALLAAAGVLMQRVSGNPLASPEILGIGGGAAMGVTAFLLLFPAGGTGLMILSSATGALISLLITLWSSRQSAFNPQRVLLNGLALNALFQAIASIVMLNNRQASSMLLQLMTGSTYYVNNGIAIGVFFAMLLLLAVSPLCRRWLLLLPLGQVSGSLGVNVARARISVLALAALMTGLATLIVGPVSFVGLLGPHLARKAGAKRPMAQLFTAALLSALIMVLADWMGRNFLYPRQLPVGLVASLVGVPLLVWPLIRSRAHTHQQ</sequence>
<keyword evidence="5 8" id="KW-0812">Transmembrane</keyword>
<evidence type="ECO:0000256" key="3">
    <source>
        <dbReference type="ARBA" id="ARBA00022448"/>
    </source>
</evidence>
<reference evidence="10 12" key="2">
    <citation type="submission" date="2018-06" db="EMBL/GenBank/DDBJ databases">
        <authorList>
            <consortium name="Pathogen Informatics"/>
            <person name="Doyle S."/>
        </authorList>
    </citation>
    <scope>NUCLEOTIDE SEQUENCE [LARGE SCALE GENOMIC DNA]</scope>
    <source>
        <strain evidence="10 12">NCTC12120</strain>
    </source>
</reference>
<proteinExistence type="inferred from homology"/>
<dbReference type="Proteomes" id="UP000251197">
    <property type="component" value="Unassembled WGS sequence"/>
</dbReference>
<organism evidence="9 11">
    <name type="scientific">Cedecea neteri</name>
    <dbReference type="NCBI Taxonomy" id="158822"/>
    <lineage>
        <taxon>Bacteria</taxon>
        <taxon>Pseudomonadati</taxon>
        <taxon>Pseudomonadota</taxon>
        <taxon>Gammaproteobacteria</taxon>
        <taxon>Enterobacterales</taxon>
        <taxon>Enterobacteriaceae</taxon>
        <taxon>Cedecea</taxon>
    </lineage>
</organism>
<reference evidence="9 11" key="1">
    <citation type="submission" date="2017-09" db="EMBL/GenBank/DDBJ databases">
        <title>FDA dAtabase for Regulatory Grade micrObial Sequences (FDA-ARGOS): Supporting development and validation of Infectious Disease Dx tests.</title>
        <authorList>
            <person name="Minogue T."/>
            <person name="Wolcott M."/>
            <person name="Wasieloski L."/>
            <person name="Aguilar W."/>
            <person name="Moore D."/>
            <person name="Tallon L."/>
            <person name="Sadzewicz L."/>
            <person name="Ott S."/>
            <person name="Zhao X."/>
            <person name="Nagaraj S."/>
            <person name="Vavikolanu K."/>
            <person name="Aluvathingal J."/>
            <person name="Nadendla S."/>
            <person name="Sichtig H."/>
        </authorList>
    </citation>
    <scope>NUCLEOTIDE SEQUENCE [LARGE SCALE GENOMIC DNA]</scope>
    <source>
        <strain evidence="9 11">FDAARGOS_392</strain>
    </source>
</reference>
<feature type="transmembrane region" description="Helical" evidence="8">
    <location>
        <begin position="636"/>
        <end position="656"/>
    </location>
</feature>
<dbReference type="EMBL" id="CP023525">
    <property type="protein sequence ID" value="ATF93974.1"/>
    <property type="molecule type" value="Genomic_DNA"/>
</dbReference>
<dbReference type="Proteomes" id="UP000217979">
    <property type="component" value="Chromosome"/>
</dbReference>
<keyword evidence="6 8" id="KW-1133">Transmembrane helix</keyword>
<evidence type="ECO:0000256" key="4">
    <source>
        <dbReference type="ARBA" id="ARBA00022475"/>
    </source>
</evidence>
<evidence type="ECO:0000313" key="10">
    <source>
        <dbReference type="EMBL" id="SQA97174.1"/>
    </source>
</evidence>
<dbReference type="GO" id="GO:0022857">
    <property type="term" value="F:transmembrane transporter activity"/>
    <property type="evidence" value="ECO:0007669"/>
    <property type="project" value="InterPro"/>
</dbReference>
<dbReference type="Gene3D" id="1.10.3470.10">
    <property type="entry name" value="ABC transporter involved in vitamin B12 uptake, BtuC"/>
    <property type="match status" value="2"/>
</dbReference>
<feature type="transmembrane region" description="Helical" evidence="8">
    <location>
        <begin position="395"/>
        <end position="413"/>
    </location>
</feature>
<dbReference type="GO" id="GO:0005886">
    <property type="term" value="C:plasma membrane"/>
    <property type="evidence" value="ECO:0007669"/>
    <property type="project" value="UniProtKB-SubCell"/>
</dbReference>
<evidence type="ECO:0000256" key="8">
    <source>
        <dbReference type="SAM" id="Phobius"/>
    </source>
</evidence>
<feature type="transmembrane region" description="Helical" evidence="8">
    <location>
        <begin position="606"/>
        <end position="624"/>
    </location>
</feature>
<dbReference type="RefSeq" id="WP_061277103.1">
    <property type="nucleotide sequence ID" value="NZ_CP023525.1"/>
</dbReference>
<dbReference type="Pfam" id="PF01032">
    <property type="entry name" value="FecCD"/>
    <property type="match status" value="2"/>
</dbReference>
<dbReference type="InterPro" id="IPR000522">
    <property type="entry name" value="ABC_transptr_permease_BtuC"/>
</dbReference>
<keyword evidence="3" id="KW-0813">Transport</keyword>
<feature type="transmembrane region" description="Helical" evidence="8">
    <location>
        <begin position="117"/>
        <end position="139"/>
    </location>
</feature>
<feature type="transmembrane region" description="Helical" evidence="8">
    <location>
        <begin position="480"/>
        <end position="499"/>
    </location>
</feature>
<dbReference type="PANTHER" id="PTHR30472">
    <property type="entry name" value="FERRIC ENTEROBACTIN TRANSPORT SYSTEM PERMEASE PROTEIN"/>
    <property type="match status" value="1"/>
</dbReference>
<feature type="transmembrane region" description="Helical" evidence="8">
    <location>
        <begin position="92"/>
        <end position="111"/>
    </location>
</feature>
<feature type="transmembrane region" description="Helical" evidence="8">
    <location>
        <begin position="279"/>
        <end position="301"/>
    </location>
</feature>
<feature type="transmembrane region" description="Helical" evidence="8">
    <location>
        <begin position="569"/>
        <end position="594"/>
    </location>
</feature>
<dbReference type="InterPro" id="IPR037294">
    <property type="entry name" value="ABC_BtuC-like"/>
</dbReference>
<feature type="transmembrane region" description="Helical" evidence="8">
    <location>
        <begin position="190"/>
        <end position="211"/>
    </location>
</feature>
<feature type="transmembrane region" description="Helical" evidence="8">
    <location>
        <begin position="545"/>
        <end position="563"/>
    </location>
</feature>
<keyword evidence="4" id="KW-1003">Cell membrane</keyword>
<feature type="transmembrane region" description="Helical" evidence="8">
    <location>
        <begin position="62"/>
        <end position="80"/>
    </location>
</feature>